<evidence type="ECO:0000313" key="2">
    <source>
        <dbReference type="Proteomes" id="UP000823773"/>
    </source>
</evidence>
<comment type="caution">
    <text evidence="1">The sequence shown here is derived from an EMBL/GenBank/DDBJ whole genome shotgun (WGS) entry which is preliminary data.</text>
</comment>
<sequence length="408" mass="44120">MPNFADLIQQGSAHAWLFIPSAILLGALHGLEPGHSKTMMAAFIVAIRGTVSQAVLLGLAATISHTIIVWGIAFAGMYLWQGVDTESFEPYFQLASAAIIISIALWMLWRTWQDQRQARAAAGHTHGSRGYGDGGHDHGHSHGDGDLRRIDTGHGTISVEVFEDGVPPRWRLRSERGHNWSSAGDVSVETERPDGSRQRFAFVSKGGILDGYLESVEEIPEPHEFMARVSLGHGNHTHDYDLAFTEGHGHDHIHEELQGLQVGADGYQDAHELAHSNDIRRRFANQNVTTGQIILFGLTGGLIPCPAAITVLLLCLQLKEFTLGFALVLCFSIGLAITLVVVGAAAALSVRQATKRWSWFNTFARRAPYFSSILIIAVGVYVGIQGWSGLSAHAAEGAAVASPTTATK</sequence>
<accession>A0ACC5SSS9</accession>
<name>A0ACC5SSS9_ENSAD</name>
<dbReference type="Proteomes" id="UP000823773">
    <property type="component" value="Unassembled WGS sequence"/>
</dbReference>
<organism evidence="1 2">
    <name type="scientific">Ensifer adhaerens</name>
    <name type="common">Sinorhizobium morelense</name>
    <dbReference type="NCBI Taxonomy" id="106592"/>
    <lineage>
        <taxon>Bacteria</taxon>
        <taxon>Pseudomonadati</taxon>
        <taxon>Pseudomonadota</taxon>
        <taxon>Alphaproteobacteria</taxon>
        <taxon>Hyphomicrobiales</taxon>
        <taxon>Rhizobiaceae</taxon>
        <taxon>Sinorhizobium/Ensifer group</taxon>
        <taxon>Ensifer</taxon>
    </lineage>
</organism>
<gene>
    <name evidence="1" type="ORF">J2Z19_001629</name>
</gene>
<keyword evidence="2" id="KW-1185">Reference proteome</keyword>
<evidence type="ECO:0000313" key="1">
    <source>
        <dbReference type="EMBL" id="MBP1871917.1"/>
    </source>
</evidence>
<dbReference type="EMBL" id="JAGGJR010000002">
    <property type="protein sequence ID" value="MBP1871917.1"/>
    <property type="molecule type" value="Genomic_DNA"/>
</dbReference>
<protein>
    <submittedName>
        <fullName evidence="1">Nickel/cobalt exporter</fullName>
    </submittedName>
</protein>
<proteinExistence type="predicted"/>
<reference evidence="1" key="1">
    <citation type="submission" date="2021-03" db="EMBL/GenBank/DDBJ databases">
        <title>Genomic Encyclopedia of Type Strains, Phase IV (KMG-IV): sequencing the most valuable type-strain genomes for metagenomic binning, comparative biology and taxonomic classification.</title>
        <authorList>
            <person name="Goeker M."/>
        </authorList>
    </citation>
    <scope>NUCLEOTIDE SEQUENCE</scope>
    <source>
        <strain evidence="1">DSM 18131</strain>
    </source>
</reference>